<keyword evidence="1" id="KW-0677">Repeat</keyword>
<feature type="region of interest" description="Disordered" evidence="2">
    <location>
        <begin position="1"/>
        <end position="64"/>
    </location>
</feature>
<reference evidence="5" key="1">
    <citation type="journal article" date="2017" name="Nat. Commun.">
        <title>The asparagus genome sheds light on the origin and evolution of a young Y chromosome.</title>
        <authorList>
            <person name="Harkess A."/>
            <person name="Zhou J."/>
            <person name="Xu C."/>
            <person name="Bowers J.E."/>
            <person name="Van der Hulst R."/>
            <person name="Ayyampalayam S."/>
            <person name="Mercati F."/>
            <person name="Riccardi P."/>
            <person name="McKain M.R."/>
            <person name="Kakrana A."/>
            <person name="Tang H."/>
            <person name="Ray J."/>
            <person name="Groenendijk J."/>
            <person name="Arikit S."/>
            <person name="Mathioni S.M."/>
            <person name="Nakano M."/>
            <person name="Shan H."/>
            <person name="Telgmann-Rauber A."/>
            <person name="Kanno A."/>
            <person name="Yue Z."/>
            <person name="Chen H."/>
            <person name="Li W."/>
            <person name="Chen Y."/>
            <person name="Xu X."/>
            <person name="Zhang Y."/>
            <person name="Luo S."/>
            <person name="Chen H."/>
            <person name="Gao J."/>
            <person name="Mao Z."/>
            <person name="Pires J.C."/>
            <person name="Luo M."/>
            <person name="Kudrna D."/>
            <person name="Wing R.A."/>
            <person name="Meyers B.C."/>
            <person name="Yi K."/>
            <person name="Kong H."/>
            <person name="Lavrijsen P."/>
            <person name="Sunseri F."/>
            <person name="Falavigna A."/>
            <person name="Ye Y."/>
            <person name="Leebens-Mack J.H."/>
            <person name="Chen G."/>
        </authorList>
    </citation>
    <scope>NUCLEOTIDE SEQUENCE [LARGE SCALE GENOMIC DNA]</scope>
    <source>
        <strain evidence="5">cv. DH0086</strain>
    </source>
</reference>
<dbReference type="Gene3D" id="1.10.150.50">
    <property type="entry name" value="Transcription Factor, Ets-1"/>
    <property type="match status" value="1"/>
</dbReference>
<evidence type="ECO:0000313" key="4">
    <source>
        <dbReference type="EMBL" id="ONK56187.1"/>
    </source>
</evidence>
<dbReference type="InterPro" id="IPR001660">
    <property type="entry name" value="SAM"/>
</dbReference>
<gene>
    <name evidence="4" type="ORF">A4U43_C10F5030</name>
</gene>
<accession>A0A5P1E3W8</accession>
<dbReference type="SMART" id="SM00454">
    <property type="entry name" value="SAM"/>
    <property type="match status" value="1"/>
</dbReference>
<feature type="compositionally biased region" description="Basic and acidic residues" evidence="2">
    <location>
        <begin position="27"/>
        <end position="53"/>
    </location>
</feature>
<feature type="region of interest" description="Disordered" evidence="2">
    <location>
        <begin position="96"/>
        <end position="158"/>
    </location>
</feature>
<dbReference type="FunFam" id="1.10.150.50:FF:000077">
    <property type="entry name" value="DDHD domain-containing 2"/>
    <property type="match status" value="1"/>
</dbReference>
<dbReference type="CDD" id="cd09487">
    <property type="entry name" value="SAM_superfamily"/>
    <property type="match status" value="1"/>
</dbReference>
<keyword evidence="5" id="KW-1185">Reference proteome</keyword>
<dbReference type="PROSITE" id="PS50105">
    <property type="entry name" value="SAM_DOMAIN"/>
    <property type="match status" value="1"/>
</dbReference>
<organism evidence="4 5">
    <name type="scientific">Asparagus officinalis</name>
    <name type="common">Garden asparagus</name>
    <dbReference type="NCBI Taxonomy" id="4686"/>
    <lineage>
        <taxon>Eukaryota</taxon>
        <taxon>Viridiplantae</taxon>
        <taxon>Streptophyta</taxon>
        <taxon>Embryophyta</taxon>
        <taxon>Tracheophyta</taxon>
        <taxon>Spermatophyta</taxon>
        <taxon>Magnoliopsida</taxon>
        <taxon>Liliopsida</taxon>
        <taxon>Asparagales</taxon>
        <taxon>Asparagaceae</taxon>
        <taxon>Asparagoideae</taxon>
        <taxon>Asparagus</taxon>
    </lineage>
</organism>
<sequence>MYADRVATGAKRSIRDRLDGNLVQDLGRNRSDNSKRQRRDDDKWKHDLYDDGKGPQVSKSNVGSSDLRLKLQKKALQQTYQGGSEGVRDLREKLSGTMKSQPTTVDPLKAKAAPAKVASESGKPVKKSVLSTQTTVTDTKKLSAPASSSKKPQKKPDLTVDGLLRSLGLEKYSIQFQAEEVDMTALTHMNDDDLKALGVPMGPRKKILLALDSKT</sequence>
<evidence type="ECO:0000256" key="1">
    <source>
        <dbReference type="ARBA" id="ARBA00022737"/>
    </source>
</evidence>
<protein>
    <recommendedName>
        <fullName evidence="3">SAM domain-containing protein</fullName>
    </recommendedName>
</protein>
<dbReference type="PANTHER" id="PTHR10627:SF74">
    <property type="entry name" value="OS08G0526500 PROTEIN"/>
    <property type="match status" value="1"/>
</dbReference>
<dbReference type="SUPFAM" id="SSF47769">
    <property type="entry name" value="SAM/Pointed domain"/>
    <property type="match status" value="1"/>
</dbReference>
<proteinExistence type="predicted"/>
<feature type="domain" description="SAM" evidence="3">
    <location>
        <begin position="159"/>
        <end position="209"/>
    </location>
</feature>
<dbReference type="OMA" id="REDNDKW"/>
<dbReference type="PANTHER" id="PTHR10627">
    <property type="entry name" value="SCP160"/>
    <property type="match status" value="1"/>
</dbReference>
<evidence type="ECO:0000259" key="3">
    <source>
        <dbReference type="PROSITE" id="PS50105"/>
    </source>
</evidence>
<evidence type="ECO:0000256" key="2">
    <source>
        <dbReference type="SAM" id="MobiDB-lite"/>
    </source>
</evidence>
<dbReference type="Gramene" id="ONK56187">
    <property type="protein sequence ID" value="ONK56187"/>
    <property type="gene ID" value="A4U43_C10F5030"/>
</dbReference>
<dbReference type="AlphaFoldDB" id="A0A5P1E3W8"/>
<dbReference type="InterPro" id="IPR013761">
    <property type="entry name" value="SAM/pointed_sf"/>
</dbReference>
<dbReference type="Proteomes" id="UP000243459">
    <property type="component" value="Chromosome 10"/>
</dbReference>
<name>A0A5P1E3W8_ASPOF</name>
<dbReference type="EMBL" id="CM007390">
    <property type="protein sequence ID" value="ONK56187.1"/>
    <property type="molecule type" value="Genomic_DNA"/>
</dbReference>
<evidence type="ECO:0000313" key="5">
    <source>
        <dbReference type="Proteomes" id="UP000243459"/>
    </source>
</evidence>
<dbReference type="Pfam" id="PF00536">
    <property type="entry name" value="SAM_1"/>
    <property type="match status" value="1"/>
</dbReference>